<sequence length="108" mass="12577">MKTLYVCYVALSLSLWFHSCSQLHWSNIACNSIQHSICDPCMFHRSQALEKDSAYASLGLLSKSTIGLWIRFSLFSIKWIKFLPVWQELMLMLLLRMMGCVWYLSSSM</sequence>
<keyword evidence="1" id="KW-1133">Transmembrane helix</keyword>
<dbReference type="EMBL" id="GITU01011767">
    <property type="protein sequence ID" value="MBC1180470.1"/>
    <property type="molecule type" value="Transcribed_RNA"/>
</dbReference>
<feature type="transmembrane region" description="Helical" evidence="1">
    <location>
        <begin position="89"/>
        <end position="105"/>
    </location>
</feature>
<dbReference type="AlphaFoldDB" id="A0A7G3B7Q7"/>
<reference evidence="3" key="1">
    <citation type="journal article" date="2020" name="BMC">
        <title>Leishmania infection induces a limited differential gene expression in the sand fly midgut.</title>
        <authorList>
            <person name="Coutinho-Abreu I.V."/>
            <person name="Serafim T.D."/>
            <person name="Meneses C."/>
            <person name="Kamhawi S."/>
            <person name="Oliveira F."/>
            <person name="Valenzuela J.G."/>
        </authorList>
    </citation>
    <scope>NUCLEOTIDE SEQUENCE</scope>
    <source>
        <strain evidence="3">Jacobina</strain>
        <tissue evidence="3">Midgut</tissue>
    </source>
</reference>
<organism evidence="3">
    <name type="scientific">Lutzomyia longipalpis</name>
    <name type="common">Sand fly</name>
    <dbReference type="NCBI Taxonomy" id="7200"/>
    <lineage>
        <taxon>Eukaryota</taxon>
        <taxon>Metazoa</taxon>
        <taxon>Ecdysozoa</taxon>
        <taxon>Arthropoda</taxon>
        <taxon>Hexapoda</taxon>
        <taxon>Insecta</taxon>
        <taxon>Pterygota</taxon>
        <taxon>Neoptera</taxon>
        <taxon>Endopterygota</taxon>
        <taxon>Diptera</taxon>
        <taxon>Nematocera</taxon>
        <taxon>Psychodoidea</taxon>
        <taxon>Psychodidae</taxon>
        <taxon>Lutzomyia</taxon>
        <taxon>Lutzomyia</taxon>
    </lineage>
</organism>
<accession>A0A7G3B7Q7</accession>
<feature type="chain" id="PRO_5029020049" description="Secreted protein" evidence="2">
    <location>
        <begin position="23"/>
        <end position="108"/>
    </location>
</feature>
<keyword evidence="1" id="KW-0472">Membrane</keyword>
<evidence type="ECO:0000256" key="2">
    <source>
        <dbReference type="SAM" id="SignalP"/>
    </source>
</evidence>
<protein>
    <recommendedName>
        <fullName evidence="4">Secreted protein</fullName>
    </recommendedName>
</protein>
<keyword evidence="2" id="KW-0732">Signal</keyword>
<proteinExistence type="predicted"/>
<name>A0A7G3B7Q7_LUTLO</name>
<evidence type="ECO:0000313" key="3">
    <source>
        <dbReference type="EMBL" id="MBC1180470.1"/>
    </source>
</evidence>
<keyword evidence="1" id="KW-0812">Transmembrane</keyword>
<feature type="transmembrane region" description="Helical" evidence="1">
    <location>
        <begin position="54"/>
        <end position="77"/>
    </location>
</feature>
<evidence type="ECO:0008006" key="4">
    <source>
        <dbReference type="Google" id="ProtNLM"/>
    </source>
</evidence>
<feature type="signal peptide" evidence="2">
    <location>
        <begin position="1"/>
        <end position="22"/>
    </location>
</feature>
<evidence type="ECO:0000256" key="1">
    <source>
        <dbReference type="SAM" id="Phobius"/>
    </source>
</evidence>